<feature type="domain" description="DM10" evidence="7">
    <location>
        <begin position="413"/>
        <end position="520"/>
    </location>
</feature>
<protein>
    <submittedName>
        <fullName evidence="8">EF-hand domain-containing protein 1</fullName>
    </submittedName>
</protein>
<dbReference type="GO" id="GO:0007052">
    <property type="term" value="P:mitotic spindle organization"/>
    <property type="evidence" value="ECO:0007669"/>
    <property type="project" value="TreeGrafter"/>
</dbReference>
<dbReference type="PANTHER" id="PTHR12086">
    <property type="entry name" value="EF-HAND DOMAIN C-TERMINAL CONTAINING PROTEIN"/>
    <property type="match status" value="1"/>
</dbReference>
<organism evidence="8 9">
    <name type="scientific">Physocladia obscura</name>
    <dbReference type="NCBI Taxonomy" id="109957"/>
    <lineage>
        <taxon>Eukaryota</taxon>
        <taxon>Fungi</taxon>
        <taxon>Fungi incertae sedis</taxon>
        <taxon>Chytridiomycota</taxon>
        <taxon>Chytridiomycota incertae sedis</taxon>
        <taxon>Chytridiomycetes</taxon>
        <taxon>Chytridiales</taxon>
        <taxon>Chytriomycetaceae</taxon>
        <taxon>Physocladia</taxon>
    </lineage>
</organism>
<dbReference type="EMBL" id="JADGJH010000805">
    <property type="protein sequence ID" value="KAJ3122477.1"/>
    <property type="molecule type" value="Genomic_DNA"/>
</dbReference>
<keyword evidence="3" id="KW-0963">Cytoplasm</keyword>
<evidence type="ECO:0000256" key="1">
    <source>
        <dbReference type="ARBA" id="ARBA00004138"/>
    </source>
</evidence>
<name>A0AAD5T6G1_9FUNG</name>
<dbReference type="FunFam" id="2.30.29.170:FF:000001">
    <property type="entry name" value="EF-hand domain containing 1"/>
    <property type="match status" value="1"/>
</dbReference>
<evidence type="ECO:0000259" key="7">
    <source>
        <dbReference type="PROSITE" id="PS51336"/>
    </source>
</evidence>
<keyword evidence="4" id="KW-0677">Repeat</keyword>
<dbReference type="FunFam" id="2.30.29.170:FF:000004">
    <property type="entry name" value="EF-hand domain containing 2"/>
    <property type="match status" value="1"/>
</dbReference>
<comment type="subcellular location">
    <subcellularLocation>
        <location evidence="1">Cell projection</location>
        <location evidence="1">Cilium</location>
    </subcellularLocation>
    <subcellularLocation>
        <location evidence="2">Cytoplasm</location>
        <location evidence="2">Cytoskeleton</location>
    </subcellularLocation>
</comment>
<dbReference type="GO" id="GO:0072686">
    <property type="term" value="C:mitotic spindle"/>
    <property type="evidence" value="ECO:0007669"/>
    <property type="project" value="TreeGrafter"/>
</dbReference>
<dbReference type="SMART" id="SM00676">
    <property type="entry name" value="DM10"/>
    <property type="match status" value="3"/>
</dbReference>
<dbReference type="GO" id="GO:0005930">
    <property type="term" value="C:axoneme"/>
    <property type="evidence" value="ECO:0007669"/>
    <property type="project" value="TreeGrafter"/>
</dbReference>
<feature type="domain" description="DM10" evidence="7">
    <location>
        <begin position="95"/>
        <end position="198"/>
    </location>
</feature>
<evidence type="ECO:0000313" key="8">
    <source>
        <dbReference type="EMBL" id="KAJ3122477.1"/>
    </source>
</evidence>
<reference evidence="8" key="1">
    <citation type="submission" date="2020-05" db="EMBL/GenBank/DDBJ databases">
        <title>Phylogenomic resolution of chytrid fungi.</title>
        <authorList>
            <person name="Stajich J.E."/>
            <person name="Amses K."/>
            <person name="Simmons R."/>
            <person name="Seto K."/>
            <person name="Myers J."/>
            <person name="Bonds A."/>
            <person name="Quandt C.A."/>
            <person name="Barry K."/>
            <person name="Liu P."/>
            <person name="Grigoriev I."/>
            <person name="Longcore J.E."/>
            <person name="James T.Y."/>
        </authorList>
    </citation>
    <scope>NUCLEOTIDE SEQUENCE</scope>
    <source>
        <strain evidence="8">JEL0513</strain>
    </source>
</reference>
<dbReference type="GO" id="GO:0060285">
    <property type="term" value="P:cilium-dependent cell motility"/>
    <property type="evidence" value="ECO:0007669"/>
    <property type="project" value="TreeGrafter"/>
</dbReference>
<dbReference type="Gene3D" id="2.30.29.170">
    <property type="match status" value="3"/>
</dbReference>
<dbReference type="InterPro" id="IPR006602">
    <property type="entry name" value="DM10_dom"/>
</dbReference>
<feature type="domain" description="DM10" evidence="7">
    <location>
        <begin position="241"/>
        <end position="350"/>
    </location>
</feature>
<keyword evidence="5" id="KW-0206">Cytoskeleton</keyword>
<accession>A0AAD5T6G1</accession>
<keyword evidence="9" id="KW-1185">Reference proteome</keyword>
<keyword evidence="6" id="KW-0966">Cell projection</keyword>
<evidence type="ECO:0000256" key="6">
    <source>
        <dbReference type="ARBA" id="ARBA00023273"/>
    </source>
</evidence>
<evidence type="ECO:0000256" key="2">
    <source>
        <dbReference type="ARBA" id="ARBA00004245"/>
    </source>
</evidence>
<evidence type="ECO:0000256" key="4">
    <source>
        <dbReference type="ARBA" id="ARBA00022737"/>
    </source>
</evidence>
<comment type="caution">
    <text evidence="8">The sequence shown here is derived from an EMBL/GenBank/DDBJ whole genome shotgun (WGS) entry which is preliminary data.</text>
</comment>
<proteinExistence type="predicted"/>
<sequence length="640" mass="73627">MATHEAIPFLPGNTFRDVTKTDYRKPHSLGYKNGYPIQPQPILGIGLDPIQLDPPIDPESLLHQIDADPAITYGYKQFHFLPAAQRFLPAHVVFDKVVLRFDAYFKQTVHESTEQYHLRKVKIYYFPEDDSISVVEPPVENSGIPQGVLIKRQRLPKNSQDFYLLKDFNVGINVTFYGKTFRIVSCDKFTQRYLKETENIDLNPFETVPTDLYQAFRNRPLRNPSLAPAKEDKLRRFLENDRKVLRFFCIWDDRDSMFGEAREFVLHYYLVDDCVEVREVRRPNNGRDPFPILLKRQRLPKSFWELSDVNDSSKYTWKDFKIGGVINVLGRRFLIRDCDDYTKRFYADNSQTPYSEMQALPIDTYIPPLTTMPTEPEIPPYNGYGSVEDSLGSCKYLVLKPPKKDFIKMLENEHKVLRFVARMESKHKEDGNRRFVISYRLADDTMTIYEPPQRNAGILGGKFMERTRVLKPGSSLSSSNGPIYYDVADLYVGATLDVFKHHFVLLDADEFVFNYLEHLVGNATIAAAGNDANGGTGSGGRELASKKGAAFEMSNQRVVLTKLRDILVTNPSYKGILDAKIRNYCFNGVIDRKHVLEACKNVFGSALTEHEMVTLLRMFETTEMRKVDYNQLVKGLANLK</sequence>
<evidence type="ECO:0000313" key="9">
    <source>
        <dbReference type="Proteomes" id="UP001211907"/>
    </source>
</evidence>
<dbReference type="Pfam" id="PF06565">
    <property type="entry name" value="DM10_dom"/>
    <property type="match status" value="3"/>
</dbReference>
<dbReference type="AlphaFoldDB" id="A0AAD5T6G1"/>
<evidence type="ECO:0000256" key="5">
    <source>
        <dbReference type="ARBA" id="ARBA00023212"/>
    </source>
</evidence>
<dbReference type="PANTHER" id="PTHR12086:SF9">
    <property type="entry name" value="EF-HAND DOMAIN-CONTAINING PROTEIN 1"/>
    <property type="match status" value="1"/>
</dbReference>
<gene>
    <name evidence="8" type="primary">EFHC1</name>
    <name evidence="8" type="ORF">HK100_011982</name>
</gene>
<dbReference type="GO" id="GO:0043014">
    <property type="term" value="F:alpha-tubulin binding"/>
    <property type="evidence" value="ECO:0007669"/>
    <property type="project" value="TreeGrafter"/>
</dbReference>
<dbReference type="PROSITE" id="PS51336">
    <property type="entry name" value="DM10"/>
    <property type="match status" value="3"/>
</dbReference>
<dbReference type="GO" id="GO:0000281">
    <property type="term" value="P:mitotic cytokinesis"/>
    <property type="evidence" value="ECO:0007669"/>
    <property type="project" value="TreeGrafter"/>
</dbReference>
<dbReference type="InterPro" id="IPR040193">
    <property type="entry name" value="EFHC1/EFHC2/EFHB"/>
</dbReference>
<evidence type="ECO:0000256" key="3">
    <source>
        <dbReference type="ARBA" id="ARBA00022490"/>
    </source>
</evidence>
<dbReference type="FunFam" id="2.30.29.170:FF:000002">
    <property type="entry name" value="EF-hand domain (C-terminal) containing 1"/>
    <property type="match status" value="1"/>
</dbReference>
<dbReference type="Proteomes" id="UP001211907">
    <property type="component" value="Unassembled WGS sequence"/>
</dbReference>